<evidence type="ECO:0000313" key="2">
    <source>
        <dbReference type="EMBL" id="MCR2745868.1"/>
    </source>
</evidence>
<dbReference type="EMBL" id="JANKHG010000014">
    <property type="protein sequence ID" value="MCR2745868.1"/>
    <property type="molecule type" value="Genomic_DNA"/>
</dbReference>
<name>A0ABT1XF18_9BURK</name>
<proteinExistence type="predicted"/>
<dbReference type="RefSeq" id="WP_257511096.1">
    <property type="nucleotide sequence ID" value="NZ_JANKHG010000014.1"/>
</dbReference>
<feature type="region of interest" description="Disordered" evidence="1">
    <location>
        <begin position="1"/>
        <end position="46"/>
    </location>
</feature>
<evidence type="ECO:0000313" key="3">
    <source>
        <dbReference type="Proteomes" id="UP001165267"/>
    </source>
</evidence>
<evidence type="ECO:0008006" key="4">
    <source>
        <dbReference type="Google" id="ProtNLM"/>
    </source>
</evidence>
<organism evidence="2 3">
    <name type="scientific">Limnobacter parvus</name>
    <dbReference type="NCBI Taxonomy" id="2939690"/>
    <lineage>
        <taxon>Bacteria</taxon>
        <taxon>Pseudomonadati</taxon>
        <taxon>Pseudomonadota</taxon>
        <taxon>Betaproteobacteria</taxon>
        <taxon>Burkholderiales</taxon>
        <taxon>Burkholderiaceae</taxon>
        <taxon>Limnobacter</taxon>
    </lineage>
</organism>
<keyword evidence="3" id="KW-1185">Reference proteome</keyword>
<evidence type="ECO:0000256" key="1">
    <source>
        <dbReference type="SAM" id="MobiDB-lite"/>
    </source>
</evidence>
<protein>
    <recommendedName>
        <fullName evidence="4">CopG family transcriptional regulator</fullName>
    </recommendedName>
</protein>
<feature type="compositionally biased region" description="Basic and acidic residues" evidence="1">
    <location>
        <begin position="14"/>
        <end position="26"/>
    </location>
</feature>
<accession>A0ABT1XF18</accession>
<gene>
    <name evidence="2" type="ORF">NSP04_04325</name>
</gene>
<comment type="caution">
    <text evidence="2">The sequence shown here is derived from an EMBL/GenBank/DDBJ whole genome shotgun (WGS) entry which is preliminary data.</text>
</comment>
<sequence>MALKSTDMAKNMAKKLDGSLKSESLPDRFGQSSKSTSSKRERAAEIPASKLVPVNYRLPAELVNRLRDHAMNHDGGINQMVAVALSDWLDTQSTNK</sequence>
<reference evidence="2" key="1">
    <citation type="submission" date="2022-07" db="EMBL/GenBank/DDBJ databases">
        <authorList>
            <person name="Xamxidin M."/>
        </authorList>
    </citation>
    <scope>NUCLEOTIDE SEQUENCE</scope>
    <source>
        <strain evidence="2">YS8-69</strain>
    </source>
</reference>
<dbReference type="Proteomes" id="UP001165267">
    <property type="component" value="Unassembled WGS sequence"/>
</dbReference>